<dbReference type="GO" id="GO:0003677">
    <property type="term" value="F:DNA binding"/>
    <property type="evidence" value="ECO:0007669"/>
    <property type="project" value="UniProtKB-KW"/>
</dbReference>
<evidence type="ECO:0000313" key="7">
    <source>
        <dbReference type="EMBL" id="AXN36293.1"/>
    </source>
</evidence>
<dbReference type="CDD" id="cd17533">
    <property type="entry name" value="REC_LytTR_AgrA-like"/>
    <property type="match status" value="1"/>
</dbReference>
<evidence type="ECO:0000256" key="1">
    <source>
        <dbReference type="ARBA" id="ARBA00022490"/>
    </source>
</evidence>
<protein>
    <submittedName>
        <fullName evidence="7">DNA-binding response regulator</fullName>
    </submittedName>
</protein>
<dbReference type="Pfam" id="PF00072">
    <property type="entry name" value="Response_reg"/>
    <property type="match status" value="1"/>
</dbReference>
<accession>A0A385AFB4</accession>
<keyword evidence="7" id="KW-0238">DNA-binding</keyword>
<dbReference type="SMART" id="SM00850">
    <property type="entry name" value="LytTR"/>
    <property type="match status" value="1"/>
</dbReference>
<dbReference type="PANTHER" id="PTHR37299:SF3">
    <property type="entry name" value="STAGE 0 SPORULATION PROTEIN A HOMOLOG"/>
    <property type="match status" value="1"/>
</dbReference>
<dbReference type="Gene3D" id="3.40.50.2300">
    <property type="match status" value="1"/>
</dbReference>
<evidence type="ECO:0000259" key="6">
    <source>
        <dbReference type="SMART" id="SM00850"/>
    </source>
</evidence>
<keyword evidence="3" id="KW-0010">Activator</keyword>
<reference evidence="7 8" key="1">
    <citation type="submission" date="2018-07" db="EMBL/GenBank/DDBJ databases">
        <title>Lactobacillus curvatus genome sequence.</title>
        <authorList>
            <person name="Prechtl R."/>
        </authorList>
    </citation>
    <scope>NUCLEOTIDE SEQUENCE [LARGE SCALE GENOMIC DNA]</scope>
    <source>
        <strain evidence="7 8">TMW 1.1928</strain>
    </source>
</reference>
<keyword evidence="1" id="KW-0963">Cytoplasm</keyword>
<dbReference type="InterPro" id="IPR011006">
    <property type="entry name" value="CheY-like_superfamily"/>
</dbReference>
<dbReference type="InterPro" id="IPR007492">
    <property type="entry name" value="LytTR_DNA-bd_dom"/>
</dbReference>
<dbReference type="Pfam" id="PF04397">
    <property type="entry name" value="LytTR"/>
    <property type="match status" value="1"/>
</dbReference>
<comment type="function">
    <text evidence="4">Required for high-level post-exponential phase expression of a series of secreted proteins.</text>
</comment>
<dbReference type="EMBL" id="CP031003">
    <property type="protein sequence ID" value="AXN36293.1"/>
    <property type="molecule type" value="Genomic_DNA"/>
</dbReference>
<dbReference type="GO" id="GO:0000156">
    <property type="term" value="F:phosphorelay response regulator activity"/>
    <property type="evidence" value="ECO:0007669"/>
    <property type="project" value="InterPro"/>
</dbReference>
<evidence type="ECO:0000256" key="2">
    <source>
        <dbReference type="ARBA" id="ARBA00023012"/>
    </source>
</evidence>
<proteinExistence type="predicted"/>
<sequence>MYPVYLLEDDLQQQAIYQQIIANTIMINEFAMTLTCAASDTETLLAAIKDQQRGLFFLDMEIEDNRQAGLEVATKIRQMMPFAQIVFITTHEELTLLTLERKIAPLDYILKDQTMAEIKRQLIDDLLLAEKQNEAAAYHRENLFSYKIGPRFFSLPLKEVVYLYTEKENPGHINLLAVTRKVTFPGNLNALEAQYPMLFRCDKSYLVNLSNIANYDSKTRSLKFVDGSEAKVSFRKSRELVAKLKLLLS</sequence>
<dbReference type="InterPro" id="IPR001789">
    <property type="entry name" value="Sig_transdc_resp-reg_receiver"/>
</dbReference>
<dbReference type="Gene3D" id="2.40.50.1020">
    <property type="entry name" value="LytTr DNA-binding domain"/>
    <property type="match status" value="1"/>
</dbReference>
<dbReference type="Proteomes" id="UP000257607">
    <property type="component" value="Chromosome"/>
</dbReference>
<keyword evidence="2" id="KW-0902">Two-component regulatory system</keyword>
<dbReference type="PANTHER" id="PTHR37299">
    <property type="entry name" value="TRANSCRIPTIONAL REGULATOR-RELATED"/>
    <property type="match status" value="1"/>
</dbReference>
<dbReference type="RefSeq" id="WP_116843680.1">
    <property type="nucleotide sequence ID" value="NZ_CP031003.1"/>
</dbReference>
<feature type="domain" description="HTH LytTR-type" evidence="6">
    <location>
        <begin position="150"/>
        <end position="245"/>
    </location>
</feature>
<organism evidence="7 8">
    <name type="scientific">Latilactobacillus curvatus</name>
    <name type="common">Lactobacillus curvatus</name>
    <dbReference type="NCBI Taxonomy" id="28038"/>
    <lineage>
        <taxon>Bacteria</taxon>
        <taxon>Bacillati</taxon>
        <taxon>Bacillota</taxon>
        <taxon>Bacilli</taxon>
        <taxon>Lactobacillales</taxon>
        <taxon>Lactobacillaceae</taxon>
        <taxon>Latilactobacillus</taxon>
    </lineage>
</organism>
<gene>
    <name evidence="7" type="ORF">DT351_07895</name>
</gene>
<dbReference type="InterPro" id="IPR046947">
    <property type="entry name" value="LytR-like"/>
</dbReference>
<evidence type="ECO:0000256" key="4">
    <source>
        <dbReference type="ARBA" id="ARBA00037164"/>
    </source>
</evidence>
<dbReference type="AlphaFoldDB" id="A0A385AFB4"/>
<evidence type="ECO:0000259" key="5">
    <source>
        <dbReference type="SMART" id="SM00448"/>
    </source>
</evidence>
<evidence type="ECO:0000313" key="8">
    <source>
        <dbReference type="Proteomes" id="UP000257607"/>
    </source>
</evidence>
<name>A0A385AFB4_LATCU</name>
<dbReference type="SUPFAM" id="SSF52172">
    <property type="entry name" value="CheY-like"/>
    <property type="match status" value="1"/>
</dbReference>
<evidence type="ECO:0000256" key="3">
    <source>
        <dbReference type="ARBA" id="ARBA00023159"/>
    </source>
</evidence>
<dbReference type="SMART" id="SM00448">
    <property type="entry name" value="REC"/>
    <property type="match status" value="1"/>
</dbReference>
<feature type="domain" description="Response regulatory" evidence="5">
    <location>
        <begin position="2"/>
        <end position="122"/>
    </location>
</feature>